<name>A0A9P3PFG3_LYOSH</name>
<sequence>MRRRDLKALVLRHTFPFIDLTLPNRSRGMHDSDFGIYDHSIEVCLYLVMKLLGTVRRTTHRMPRRWRVTNVYPSRELSVDNPGHADPGATLKSFMKNP</sequence>
<feature type="region of interest" description="Disordered" evidence="1">
    <location>
        <begin position="79"/>
        <end position="98"/>
    </location>
</feature>
<organism evidence="2 3">
    <name type="scientific">Lyophyllum shimeji</name>
    <name type="common">Hon-shimeji</name>
    <name type="synonym">Tricholoma shimeji</name>
    <dbReference type="NCBI Taxonomy" id="47721"/>
    <lineage>
        <taxon>Eukaryota</taxon>
        <taxon>Fungi</taxon>
        <taxon>Dikarya</taxon>
        <taxon>Basidiomycota</taxon>
        <taxon>Agaricomycotina</taxon>
        <taxon>Agaricomycetes</taxon>
        <taxon>Agaricomycetidae</taxon>
        <taxon>Agaricales</taxon>
        <taxon>Tricholomatineae</taxon>
        <taxon>Lyophyllaceae</taxon>
        <taxon>Lyophyllum</taxon>
    </lineage>
</organism>
<reference evidence="2" key="1">
    <citation type="submission" date="2022-07" db="EMBL/GenBank/DDBJ databases">
        <title>The genome of Lyophyllum shimeji provides insight into the initial evolution of ectomycorrhizal fungal genome.</title>
        <authorList>
            <person name="Kobayashi Y."/>
            <person name="Shibata T."/>
            <person name="Hirakawa H."/>
            <person name="Shigenobu S."/>
            <person name="Nishiyama T."/>
            <person name="Yamada A."/>
            <person name="Hasebe M."/>
            <person name="Kawaguchi M."/>
        </authorList>
    </citation>
    <scope>NUCLEOTIDE SEQUENCE</scope>
    <source>
        <strain evidence="2">AT787</strain>
    </source>
</reference>
<keyword evidence="3" id="KW-1185">Reference proteome</keyword>
<comment type="caution">
    <text evidence="2">The sequence shown here is derived from an EMBL/GenBank/DDBJ whole genome shotgun (WGS) entry which is preliminary data.</text>
</comment>
<dbReference type="EMBL" id="BRPK01000002">
    <property type="protein sequence ID" value="GLB34458.1"/>
    <property type="molecule type" value="Genomic_DNA"/>
</dbReference>
<dbReference type="Proteomes" id="UP001063166">
    <property type="component" value="Unassembled WGS sequence"/>
</dbReference>
<gene>
    <name evidence="2" type="ORF">LshimejAT787_0200230</name>
</gene>
<accession>A0A9P3PFG3</accession>
<dbReference type="AlphaFoldDB" id="A0A9P3PFG3"/>
<protein>
    <submittedName>
        <fullName evidence="2">Uncharacterized protein</fullName>
    </submittedName>
</protein>
<evidence type="ECO:0000313" key="3">
    <source>
        <dbReference type="Proteomes" id="UP001063166"/>
    </source>
</evidence>
<evidence type="ECO:0000256" key="1">
    <source>
        <dbReference type="SAM" id="MobiDB-lite"/>
    </source>
</evidence>
<evidence type="ECO:0000313" key="2">
    <source>
        <dbReference type="EMBL" id="GLB34458.1"/>
    </source>
</evidence>
<proteinExistence type="predicted"/>